<evidence type="ECO:0000259" key="3">
    <source>
        <dbReference type="PROSITE" id="PS01031"/>
    </source>
</evidence>
<dbReference type="RefSeq" id="WP_002444031.1">
    <property type="nucleotide sequence ID" value="NZ_AP018585.1"/>
</dbReference>
<comment type="similarity">
    <text evidence="1 2">Belongs to the small heat shock protein (HSP20) family.</text>
</comment>
<dbReference type="EMBL" id="AP018586">
    <property type="protein sequence ID" value="BBD91686.1"/>
    <property type="molecule type" value="Genomic_DNA"/>
</dbReference>
<dbReference type="GeneID" id="58050346"/>
<gene>
    <name evidence="4" type="ORF">JMUB590_0576</name>
</gene>
<evidence type="ECO:0000256" key="2">
    <source>
        <dbReference type="RuleBase" id="RU003616"/>
    </source>
</evidence>
<organism evidence="4 5">
    <name type="scientific">Staphylococcus caprae</name>
    <dbReference type="NCBI Taxonomy" id="29380"/>
    <lineage>
        <taxon>Bacteria</taxon>
        <taxon>Bacillati</taxon>
        <taxon>Bacillota</taxon>
        <taxon>Bacilli</taxon>
        <taxon>Bacillales</taxon>
        <taxon>Staphylococcaceae</taxon>
        <taxon>Staphylococcus</taxon>
    </lineage>
</organism>
<evidence type="ECO:0000313" key="5">
    <source>
        <dbReference type="Proteomes" id="UP000274772"/>
    </source>
</evidence>
<dbReference type="PROSITE" id="PS01031">
    <property type="entry name" value="SHSP"/>
    <property type="match status" value="1"/>
</dbReference>
<evidence type="ECO:0000256" key="1">
    <source>
        <dbReference type="PROSITE-ProRule" id="PRU00285"/>
    </source>
</evidence>
<sequence length="138" mass="15853">MNSNEFFNNNFFKNDPSELFKDIGKQVYNQFSSSAFPTNIYDTDEAYIVEAELPGVSKEDISLKFEQNILLIKANKKLKNENQKIQLNERSTGELERHFKFDDINKEAITANHAEGVLYVTLPKVIDEDEKATTIAIQ</sequence>
<dbReference type="Gene3D" id="2.60.40.790">
    <property type="match status" value="1"/>
</dbReference>
<dbReference type="InterPro" id="IPR008978">
    <property type="entry name" value="HSP20-like_chaperone"/>
</dbReference>
<proteinExistence type="inferred from homology"/>
<dbReference type="InterPro" id="IPR031107">
    <property type="entry name" value="Small_HSP"/>
</dbReference>
<name>A0ABM7FND8_9STAP</name>
<dbReference type="SUPFAM" id="SSF49764">
    <property type="entry name" value="HSP20-like chaperones"/>
    <property type="match status" value="1"/>
</dbReference>
<protein>
    <submittedName>
        <fullName evidence="4">Hsp20/alpha crystallin family protein</fullName>
    </submittedName>
</protein>
<dbReference type="PANTHER" id="PTHR11527">
    <property type="entry name" value="HEAT-SHOCK PROTEIN 20 FAMILY MEMBER"/>
    <property type="match status" value="1"/>
</dbReference>
<accession>A0ABM7FND8</accession>
<evidence type="ECO:0000313" key="4">
    <source>
        <dbReference type="EMBL" id="BBD91686.1"/>
    </source>
</evidence>
<reference evidence="4 5" key="1">
    <citation type="submission" date="2018-05" db="EMBL/GenBank/DDBJ databases">
        <title>Complete genome sequencing of three human clinical isolates of Staphylococcus caprae reveals virulence factors similar to those of S. epidermidis and S. capitis.</title>
        <authorList>
            <person name="Watanabe S."/>
            <person name="Cui L."/>
        </authorList>
    </citation>
    <scope>NUCLEOTIDE SEQUENCE [LARGE SCALE GENOMIC DNA]</scope>
    <source>
        <strain evidence="4 5">JMUB590</strain>
    </source>
</reference>
<dbReference type="Pfam" id="PF00011">
    <property type="entry name" value="HSP20"/>
    <property type="match status" value="1"/>
</dbReference>
<dbReference type="InterPro" id="IPR002068">
    <property type="entry name" value="A-crystallin/Hsp20_dom"/>
</dbReference>
<keyword evidence="5" id="KW-1185">Reference proteome</keyword>
<dbReference type="Proteomes" id="UP000274772">
    <property type="component" value="Chromosome"/>
</dbReference>
<feature type="domain" description="SHSP" evidence="3">
    <location>
        <begin position="29"/>
        <end position="138"/>
    </location>
</feature>